<name>X0SAI7_9ZZZZ</name>
<feature type="non-terminal residue" evidence="1">
    <location>
        <position position="1"/>
    </location>
</feature>
<organism evidence="1">
    <name type="scientific">marine sediment metagenome</name>
    <dbReference type="NCBI Taxonomy" id="412755"/>
    <lineage>
        <taxon>unclassified sequences</taxon>
        <taxon>metagenomes</taxon>
        <taxon>ecological metagenomes</taxon>
    </lineage>
</organism>
<gene>
    <name evidence="1" type="ORF">S01H1_08646</name>
</gene>
<dbReference type="AlphaFoldDB" id="X0SAI7"/>
<sequence>EFIAVGMGVPLSLVQATAGQLGNNQQLRSEFELLYNTEIFEIQQAVLTKIVKPYLDTVADQENKPWLKEVELGFKNIIPVSYKGDLDINKVLTVNDGRDLLGYEAIEDEAAEAMIEEGMQQNSGAFKRFINWIKRSK</sequence>
<reference evidence="1" key="1">
    <citation type="journal article" date="2014" name="Front. Microbiol.">
        <title>High frequency of phylogenetically diverse reductive dehalogenase-homologous genes in deep subseafloor sedimentary metagenomes.</title>
        <authorList>
            <person name="Kawai M."/>
            <person name="Futagami T."/>
            <person name="Toyoda A."/>
            <person name="Takaki Y."/>
            <person name="Nishi S."/>
            <person name="Hori S."/>
            <person name="Arai W."/>
            <person name="Tsubouchi T."/>
            <person name="Morono Y."/>
            <person name="Uchiyama I."/>
            <person name="Ito T."/>
            <person name="Fujiyama A."/>
            <person name="Inagaki F."/>
            <person name="Takami H."/>
        </authorList>
    </citation>
    <scope>NUCLEOTIDE SEQUENCE</scope>
    <source>
        <strain evidence="1">Expedition CK06-06</strain>
    </source>
</reference>
<comment type="caution">
    <text evidence="1">The sequence shown here is derived from an EMBL/GenBank/DDBJ whole genome shotgun (WGS) entry which is preliminary data.</text>
</comment>
<protein>
    <recommendedName>
        <fullName evidence="2">Portal protein</fullName>
    </recommendedName>
</protein>
<proteinExistence type="predicted"/>
<dbReference type="EMBL" id="BARS01004423">
    <property type="protein sequence ID" value="GAF78009.1"/>
    <property type="molecule type" value="Genomic_DNA"/>
</dbReference>
<evidence type="ECO:0008006" key="2">
    <source>
        <dbReference type="Google" id="ProtNLM"/>
    </source>
</evidence>
<evidence type="ECO:0000313" key="1">
    <source>
        <dbReference type="EMBL" id="GAF78009.1"/>
    </source>
</evidence>
<accession>X0SAI7</accession>